<dbReference type="HOGENOM" id="CLU_1577190_0_0_0"/>
<reference evidence="3 4" key="1">
    <citation type="submission" date="2007-08" db="EMBL/GenBank/DDBJ databases">
        <title>Complete sequence of Thermotoga lettingae TMO.</title>
        <authorList>
            <consortium name="US DOE Joint Genome Institute"/>
            <person name="Copeland A."/>
            <person name="Lucas S."/>
            <person name="Lapidus A."/>
            <person name="Barry K."/>
            <person name="Glavina del Rio T."/>
            <person name="Dalin E."/>
            <person name="Tice H."/>
            <person name="Pitluck S."/>
            <person name="Foster B."/>
            <person name="Bruce D."/>
            <person name="Schmutz J."/>
            <person name="Larimer F."/>
            <person name="Land M."/>
            <person name="Hauser L."/>
            <person name="Kyrpides N."/>
            <person name="Mikhailova N."/>
            <person name="Nelson K."/>
            <person name="Gogarten J.P."/>
            <person name="Noll K."/>
            <person name="Richardson P."/>
        </authorList>
    </citation>
    <scope>NUCLEOTIDE SEQUENCE [LARGE SCALE GENOMIC DNA]</scope>
    <source>
        <strain evidence="4">ATCC BAA-301 / DSM 14385 / NBRC 107922 / TMO</strain>
    </source>
</reference>
<dbReference type="InterPro" id="IPR005543">
    <property type="entry name" value="PASTA_dom"/>
</dbReference>
<reference evidence="3 4" key="2">
    <citation type="journal article" date="2009" name="Proc. Natl. Acad. Sci. U.S.A.">
        <title>On the chimeric nature, thermophilic origin, and phylogenetic placement of the Thermotogales.</title>
        <authorList>
            <person name="Zhaxybayeva O."/>
            <person name="Swithers K.S."/>
            <person name="Lapierre P."/>
            <person name="Fournier G.P."/>
            <person name="Bickhart D.M."/>
            <person name="DeBoy R.T."/>
            <person name="Nelson K.E."/>
            <person name="Nesbo C.L."/>
            <person name="Doolittle W.F."/>
            <person name="Gogarten J.P."/>
            <person name="Noll K.M."/>
        </authorList>
    </citation>
    <scope>NUCLEOTIDE SEQUENCE [LARGE SCALE GENOMIC DNA]</scope>
    <source>
        <strain evidence="4">ATCC BAA-301 / DSM 14385 / NBRC 107922 / TMO</strain>
    </source>
</reference>
<dbReference type="SMART" id="SM00740">
    <property type="entry name" value="PASTA"/>
    <property type="match status" value="2"/>
</dbReference>
<protein>
    <submittedName>
        <fullName evidence="3">PASTA domain containing protein</fullName>
    </submittedName>
</protein>
<dbReference type="RefSeq" id="WP_012003883.1">
    <property type="nucleotide sequence ID" value="NC_009828.1"/>
</dbReference>
<dbReference type="STRING" id="416591.Tlet_1853"/>
<feature type="domain" description="PASTA" evidence="2">
    <location>
        <begin position="39"/>
        <end position="99"/>
    </location>
</feature>
<keyword evidence="1" id="KW-0812">Transmembrane</keyword>
<dbReference type="eggNOG" id="COG2815">
    <property type="taxonomic scope" value="Bacteria"/>
</dbReference>
<evidence type="ECO:0000313" key="3">
    <source>
        <dbReference type="EMBL" id="ABV34407.1"/>
    </source>
</evidence>
<dbReference type="Proteomes" id="UP000002016">
    <property type="component" value="Chromosome"/>
</dbReference>
<dbReference type="Pfam" id="PF03793">
    <property type="entry name" value="PASTA"/>
    <property type="match status" value="2"/>
</dbReference>
<name>A8F8C3_PSELT</name>
<accession>A8F8C3</accession>
<organism evidence="3 4">
    <name type="scientific">Pseudothermotoga lettingae (strain ATCC BAA-301 / DSM 14385 / NBRC 107922 / TMO)</name>
    <name type="common">Thermotoga lettingae</name>
    <dbReference type="NCBI Taxonomy" id="416591"/>
    <lineage>
        <taxon>Bacteria</taxon>
        <taxon>Thermotogati</taxon>
        <taxon>Thermotogota</taxon>
        <taxon>Thermotogae</taxon>
        <taxon>Thermotogales</taxon>
        <taxon>Thermotogaceae</taxon>
        <taxon>Pseudothermotoga</taxon>
    </lineage>
</organism>
<keyword evidence="4" id="KW-1185">Reference proteome</keyword>
<keyword evidence="1" id="KW-1133">Transmembrane helix</keyword>
<proteinExistence type="predicted"/>
<evidence type="ECO:0000256" key="1">
    <source>
        <dbReference type="SAM" id="Phobius"/>
    </source>
</evidence>
<dbReference type="SUPFAM" id="SSF54184">
    <property type="entry name" value="Penicillin-binding protein 2x (pbp-2x), c-terminal domain"/>
    <property type="match status" value="1"/>
</dbReference>
<dbReference type="Gene3D" id="3.30.10.20">
    <property type="match status" value="2"/>
</dbReference>
<gene>
    <name evidence="3" type="ordered locus">Tlet_1853</name>
</gene>
<evidence type="ECO:0000313" key="4">
    <source>
        <dbReference type="Proteomes" id="UP000002016"/>
    </source>
</evidence>
<evidence type="ECO:0000259" key="2">
    <source>
        <dbReference type="PROSITE" id="PS51178"/>
    </source>
</evidence>
<dbReference type="EMBL" id="CP000812">
    <property type="protein sequence ID" value="ABV34407.1"/>
    <property type="molecule type" value="Genomic_DNA"/>
</dbReference>
<dbReference type="KEGG" id="tle:Tlet_1853"/>
<dbReference type="AlphaFoldDB" id="A8F8C3"/>
<feature type="transmembrane region" description="Helical" evidence="1">
    <location>
        <begin position="12"/>
        <end position="38"/>
    </location>
</feature>
<dbReference type="PROSITE" id="PS51178">
    <property type="entry name" value="PASTA"/>
    <property type="match status" value="2"/>
</dbReference>
<dbReference type="OrthoDB" id="37469at2"/>
<keyword evidence="1" id="KW-0472">Membrane</keyword>
<dbReference type="CDD" id="cd06577">
    <property type="entry name" value="PASTA_pknB"/>
    <property type="match status" value="2"/>
</dbReference>
<feature type="domain" description="PASTA" evidence="2">
    <location>
        <begin position="101"/>
        <end position="164"/>
    </location>
</feature>
<sequence length="173" mass="19072" precursor="true">MRATKNKKSPFKAIIIFIIYFVLGSIAGAAIFFSYFMIRPKLVEIPDLRSMQLNEAVEILKKTGLKPGQVIGTGPVSHTYPNAGQKVRKNREITIFLSEPQKIPIPDLVGIPEDTALTILSEMGFKVSITKMPYRGTDGRVIGIYPPVGTPVKQGDEINILIDSGEITGREEN</sequence>